<comment type="function">
    <text evidence="8">Transcription factor.</text>
</comment>
<dbReference type="PROSITE" id="PS50090">
    <property type="entry name" value="MYB_LIKE"/>
    <property type="match status" value="2"/>
</dbReference>
<feature type="domain" description="Myb-like" evidence="10">
    <location>
        <begin position="85"/>
        <end position="135"/>
    </location>
</feature>
<dbReference type="Pfam" id="PF00249">
    <property type="entry name" value="Myb_DNA-binding"/>
    <property type="match status" value="2"/>
</dbReference>
<dbReference type="GO" id="GO:0048235">
    <property type="term" value="P:pollen sperm cell differentiation"/>
    <property type="evidence" value="ECO:0007669"/>
    <property type="project" value="UniProtKB-ARBA"/>
</dbReference>
<feature type="compositionally biased region" description="Polar residues" evidence="9">
    <location>
        <begin position="15"/>
        <end position="31"/>
    </location>
</feature>
<feature type="region of interest" description="Disordered" evidence="9">
    <location>
        <begin position="1"/>
        <end position="42"/>
    </location>
</feature>
<gene>
    <name evidence="12" type="ORF">M569_15771</name>
</gene>
<dbReference type="PANTHER" id="PTHR47995:SF18">
    <property type="entry name" value="TRANSCRIPTION FACTOR MYB65"/>
    <property type="match status" value="1"/>
</dbReference>
<dbReference type="AlphaFoldDB" id="S8D8L6"/>
<dbReference type="FunFam" id="1.10.10.60:FF:000001">
    <property type="entry name" value="MYB-related transcription factor"/>
    <property type="match status" value="1"/>
</dbReference>
<keyword evidence="6" id="KW-0804">Transcription</keyword>
<evidence type="ECO:0000256" key="6">
    <source>
        <dbReference type="ARBA" id="ARBA00023163"/>
    </source>
</evidence>
<keyword evidence="2" id="KW-0677">Repeat</keyword>
<evidence type="ECO:0000256" key="4">
    <source>
        <dbReference type="ARBA" id="ARBA00023125"/>
    </source>
</evidence>
<dbReference type="PANTHER" id="PTHR47995">
    <property type="entry name" value="TRANSCRIPTION FACTOR MYB33-RELATED"/>
    <property type="match status" value="1"/>
</dbReference>
<feature type="domain" description="HTH myb-type" evidence="11">
    <location>
        <begin position="85"/>
        <end position="139"/>
    </location>
</feature>
<evidence type="ECO:0000256" key="2">
    <source>
        <dbReference type="ARBA" id="ARBA00022737"/>
    </source>
</evidence>
<evidence type="ECO:0000256" key="3">
    <source>
        <dbReference type="ARBA" id="ARBA00023015"/>
    </source>
</evidence>
<evidence type="ECO:0000256" key="1">
    <source>
        <dbReference type="ARBA" id="ARBA00004123"/>
    </source>
</evidence>
<dbReference type="InterPro" id="IPR009057">
    <property type="entry name" value="Homeodomain-like_sf"/>
</dbReference>
<proteinExistence type="predicted"/>
<keyword evidence="4" id="KW-0238">DNA-binding</keyword>
<accession>S8D8L6</accession>
<feature type="domain" description="HTH myb-type" evidence="11">
    <location>
        <begin position="32"/>
        <end position="84"/>
    </location>
</feature>
<feature type="non-terminal residue" evidence="12">
    <location>
        <position position="160"/>
    </location>
</feature>
<evidence type="ECO:0000259" key="11">
    <source>
        <dbReference type="PROSITE" id="PS51294"/>
    </source>
</evidence>
<feature type="non-terminal residue" evidence="12">
    <location>
        <position position="1"/>
    </location>
</feature>
<evidence type="ECO:0000256" key="8">
    <source>
        <dbReference type="ARBA" id="ARBA00057804"/>
    </source>
</evidence>
<dbReference type="GO" id="GO:0005634">
    <property type="term" value="C:nucleus"/>
    <property type="evidence" value="ECO:0007669"/>
    <property type="project" value="UniProtKB-SubCell"/>
</dbReference>
<comment type="caution">
    <text evidence="12">The sequence shown here is derived from an EMBL/GenBank/DDBJ whole genome shotgun (WGS) entry which is preliminary data.</text>
</comment>
<protein>
    <recommendedName>
        <fullName evidence="14">Transcription factor GAMYB</fullName>
    </recommendedName>
</protein>
<evidence type="ECO:0008006" key="14">
    <source>
        <dbReference type="Google" id="ProtNLM"/>
    </source>
</evidence>
<dbReference type="CDD" id="cd00167">
    <property type="entry name" value="SANT"/>
    <property type="match status" value="2"/>
</dbReference>
<evidence type="ECO:0000256" key="5">
    <source>
        <dbReference type="ARBA" id="ARBA00023159"/>
    </source>
</evidence>
<dbReference type="SUPFAM" id="SSF46689">
    <property type="entry name" value="Homeodomain-like"/>
    <property type="match status" value="1"/>
</dbReference>
<feature type="domain" description="Myb-like" evidence="10">
    <location>
        <begin position="32"/>
        <end position="84"/>
    </location>
</feature>
<evidence type="ECO:0000256" key="9">
    <source>
        <dbReference type="SAM" id="MobiDB-lite"/>
    </source>
</evidence>
<evidence type="ECO:0000313" key="13">
    <source>
        <dbReference type="Proteomes" id="UP000015453"/>
    </source>
</evidence>
<evidence type="ECO:0000259" key="10">
    <source>
        <dbReference type="PROSITE" id="PS50090"/>
    </source>
</evidence>
<keyword evidence="13" id="KW-1185">Reference proteome</keyword>
<dbReference type="OrthoDB" id="2143914at2759"/>
<reference evidence="12 13" key="1">
    <citation type="journal article" date="2013" name="BMC Genomics">
        <title>The miniature genome of a carnivorous plant Genlisea aurea contains a low number of genes and short non-coding sequences.</title>
        <authorList>
            <person name="Leushkin E.V."/>
            <person name="Sutormin R.A."/>
            <person name="Nabieva E.R."/>
            <person name="Penin A.A."/>
            <person name="Kondrashov A.S."/>
            <person name="Logacheva M.D."/>
        </authorList>
    </citation>
    <scope>NUCLEOTIDE SEQUENCE [LARGE SCALE GENOMIC DNA]</scope>
</reference>
<dbReference type="FunFam" id="1.10.10.60:FF:000119">
    <property type="entry name" value="Transcription factor GAMYB"/>
    <property type="match status" value="1"/>
</dbReference>
<organism evidence="12 13">
    <name type="scientific">Genlisea aurea</name>
    <dbReference type="NCBI Taxonomy" id="192259"/>
    <lineage>
        <taxon>Eukaryota</taxon>
        <taxon>Viridiplantae</taxon>
        <taxon>Streptophyta</taxon>
        <taxon>Embryophyta</taxon>
        <taxon>Tracheophyta</taxon>
        <taxon>Spermatophyta</taxon>
        <taxon>Magnoliopsida</taxon>
        <taxon>eudicotyledons</taxon>
        <taxon>Gunneridae</taxon>
        <taxon>Pentapetalae</taxon>
        <taxon>asterids</taxon>
        <taxon>lamiids</taxon>
        <taxon>Lamiales</taxon>
        <taxon>Lentibulariaceae</taxon>
        <taxon>Genlisea</taxon>
    </lineage>
</organism>
<keyword evidence="3" id="KW-0805">Transcription regulation</keyword>
<dbReference type="GO" id="GO:0045893">
    <property type="term" value="P:positive regulation of DNA-templated transcription"/>
    <property type="evidence" value="ECO:0007669"/>
    <property type="project" value="UniProtKB-ARBA"/>
</dbReference>
<dbReference type="EMBL" id="AUSU01008689">
    <property type="protein sequence ID" value="EPS59038.1"/>
    <property type="molecule type" value="Genomic_DNA"/>
</dbReference>
<dbReference type="InterPro" id="IPR017930">
    <property type="entry name" value="Myb_dom"/>
</dbReference>
<evidence type="ECO:0000256" key="7">
    <source>
        <dbReference type="ARBA" id="ARBA00023242"/>
    </source>
</evidence>
<dbReference type="PROSITE" id="PS51294">
    <property type="entry name" value="HTH_MYB"/>
    <property type="match status" value="2"/>
</dbReference>
<keyword evidence="7" id="KW-0539">Nucleus</keyword>
<sequence length="160" mass="18176">LKMSMTSDSDERMVPQNSIDSPSNNGENVGSNGPLKKGPWTSGEDAILIDYVNKHGEGNWNAVQKHSGLSRCGKSCRLRWANHLRPDLKKGAFTAEEERRIIELHAKMGNKWARMATELPGRTDNEIKNFWNTRIKRRQRAGLPIYPNYISSQVKNESQQ</sequence>
<dbReference type="Gene3D" id="1.10.10.60">
    <property type="entry name" value="Homeodomain-like"/>
    <property type="match status" value="2"/>
</dbReference>
<dbReference type="GO" id="GO:0003677">
    <property type="term" value="F:DNA binding"/>
    <property type="evidence" value="ECO:0007669"/>
    <property type="project" value="UniProtKB-KW"/>
</dbReference>
<name>S8D8L6_9LAMI</name>
<dbReference type="Proteomes" id="UP000015453">
    <property type="component" value="Unassembled WGS sequence"/>
</dbReference>
<dbReference type="GO" id="GO:0040008">
    <property type="term" value="P:regulation of growth"/>
    <property type="evidence" value="ECO:0007669"/>
    <property type="project" value="UniProtKB-ARBA"/>
</dbReference>
<comment type="subcellular location">
    <subcellularLocation>
        <location evidence="1">Nucleus</location>
    </subcellularLocation>
</comment>
<dbReference type="InterPro" id="IPR001005">
    <property type="entry name" value="SANT/Myb"/>
</dbReference>
<keyword evidence="5" id="KW-0010">Activator</keyword>
<dbReference type="SMART" id="SM00717">
    <property type="entry name" value="SANT"/>
    <property type="match status" value="2"/>
</dbReference>
<evidence type="ECO:0000313" key="12">
    <source>
        <dbReference type="EMBL" id="EPS59038.1"/>
    </source>
</evidence>